<comment type="similarity">
    <text evidence="5">Belongs to the class I-like SAM-binding methyltransferase superfamily. RsmB/NOP family.</text>
</comment>
<dbReference type="InterPro" id="IPR049560">
    <property type="entry name" value="MeTrfase_RsmB-F_NOP2_cat"/>
</dbReference>
<name>A0A1L3ZRG4_9SPHN</name>
<protein>
    <submittedName>
        <fullName evidence="7">RNA methyltransferase</fullName>
    </submittedName>
</protein>
<feature type="binding site" evidence="5">
    <location>
        <position position="281"/>
    </location>
    <ligand>
        <name>S-adenosyl-L-methionine</name>
        <dbReference type="ChEBI" id="CHEBI:59789"/>
    </ligand>
</feature>
<dbReference type="InterPro" id="IPR023267">
    <property type="entry name" value="RCMT"/>
</dbReference>
<dbReference type="PANTHER" id="PTHR22807:SF53">
    <property type="entry name" value="RIBOSOMAL RNA SMALL SUBUNIT METHYLTRANSFERASE B-RELATED"/>
    <property type="match status" value="1"/>
</dbReference>
<dbReference type="GO" id="GO:0001510">
    <property type="term" value="P:RNA methylation"/>
    <property type="evidence" value="ECO:0007669"/>
    <property type="project" value="InterPro"/>
</dbReference>
<dbReference type="GO" id="GO:0003723">
    <property type="term" value="F:RNA binding"/>
    <property type="evidence" value="ECO:0007669"/>
    <property type="project" value="UniProtKB-UniRule"/>
</dbReference>
<dbReference type="InterPro" id="IPR001678">
    <property type="entry name" value="MeTrfase_RsmB-F_NOP2_dom"/>
</dbReference>
<evidence type="ECO:0000256" key="2">
    <source>
        <dbReference type="ARBA" id="ARBA00022679"/>
    </source>
</evidence>
<organism evidence="7 8">
    <name type="scientific">Tardibacter chloracetimidivorans</name>
    <dbReference type="NCBI Taxonomy" id="1921510"/>
    <lineage>
        <taxon>Bacteria</taxon>
        <taxon>Pseudomonadati</taxon>
        <taxon>Pseudomonadota</taxon>
        <taxon>Alphaproteobacteria</taxon>
        <taxon>Sphingomonadales</taxon>
        <taxon>Sphingomonadaceae</taxon>
        <taxon>Tardibacter</taxon>
    </lineage>
</organism>
<evidence type="ECO:0000256" key="4">
    <source>
        <dbReference type="ARBA" id="ARBA00022884"/>
    </source>
</evidence>
<dbReference type="SUPFAM" id="SSF53335">
    <property type="entry name" value="S-adenosyl-L-methionine-dependent methyltransferases"/>
    <property type="match status" value="1"/>
</dbReference>
<dbReference type="PRINTS" id="PR02008">
    <property type="entry name" value="RCMTFAMILY"/>
</dbReference>
<dbReference type="Gene3D" id="3.40.50.150">
    <property type="entry name" value="Vaccinia Virus protein VP39"/>
    <property type="match status" value="1"/>
</dbReference>
<dbReference type="STRING" id="1921510.BSL82_01995"/>
<keyword evidence="1 5" id="KW-0489">Methyltransferase</keyword>
<sequence>MTPAARVQAAIEILDQVIAAARDNGAAADTLIARYFRDRRYAGAKDRRAVRELAYAAIRRAGERPDSGRAAMLGLAEEQPELRASFDGSAHGPPPVDAAEKAAPAGIAPQWLVDRLSHLPVPDRTLAAGRAALDLRVNRLKADQDAVLAAYPGSAPTAHAPDGVRLAEAVAIDAHPLFLDGSVEVQDLGSQLVALACEATPGMLAVDLCAGAGGKALALASAMANQGRILGCDTDRSRLSRLSPRAARAGATIIETMLLDPGKEAEALAATKDSADVVLIDAPCSGTGTWRRNPEARWRLTPERLERLIALQARLLEIGSELVRPGGHMVYAVCSLLREEGEMQLADFLNRHQGWTPAPLPFAAGTAAGPGRLLTPSNDGTDGFFVARLARA</sequence>
<dbReference type="PROSITE" id="PS51686">
    <property type="entry name" value="SAM_MT_RSMB_NOP"/>
    <property type="match status" value="1"/>
</dbReference>
<feature type="active site" description="Nucleophile" evidence="5">
    <location>
        <position position="334"/>
    </location>
</feature>
<feature type="binding site" evidence="5">
    <location>
        <position position="233"/>
    </location>
    <ligand>
        <name>S-adenosyl-L-methionine</name>
        <dbReference type="ChEBI" id="CHEBI:59789"/>
    </ligand>
</feature>
<keyword evidence="2 5" id="KW-0808">Transferase</keyword>
<feature type="binding site" evidence="5">
    <location>
        <position position="260"/>
    </location>
    <ligand>
        <name>S-adenosyl-L-methionine</name>
        <dbReference type="ChEBI" id="CHEBI:59789"/>
    </ligand>
</feature>
<keyword evidence="8" id="KW-1185">Reference proteome</keyword>
<keyword evidence="3 5" id="KW-0949">S-adenosyl-L-methionine</keyword>
<keyword evidence="4 5" id="KW-0694">RNA-binding</keyword>
<gene>
    <name evidence="7" type="ORF">BSL82_01995</name>
</gene>
<dbReference type="Pfam" id="PF01189">
    <property type="entry name" value="Methyltr_RsmB-F"/>
    <property type="match status" value="1"/>
</dbReference>
<dbReference type="InterPro" id="IPR029063">
    <property type="entry name" value="SAM-dependent_MTases_sf"/>
</dbReference>
<evidence type="ECO:0000256" key="1">
    <source>
        <dbReference type="ARBA" id="ARBA00022603"/>
    </source>
</evidence>
<reference evidence="8" key="1">
    <citation type="submission" date="2016-11" db="EMBL/GenBank/DDBJ databases">
        <title>Complete Genome Sequence of alachlor-degrading Sphingomonas sp. strain JJ-A5.</title>
        <authorList>
            <person name="Lee H."/>
            <person name="Ka J.-O."/>
        </authorList>
    </citation>
    <scope>NUCLEOTIDE SEQUENCE [LARGE SCALE GENOMIC DNA]</scope>
    <source>
        <strain evidence="8">JJ-A5</strain>
    </source>
</reference>
<dbReference type="PANTHER" id="PTHR22807">
    <property type="entry name" value="NOP2 YEAST -RELATED NOL1/NOP2/FMU SUN DOMAIN-CONTAINING"/>
    <property type="match status" value="1"/>
</dbReference>
<dbReference type="Proteomes" id="UP000182063">
    <property type="component" value="Chromosome"/>
</dbReference>
<comment type="caution">
    <text evidence="5">Lacks conserved residue(s) required for the propagation of feature annotation.</text>
</comment>
<evidence type="ECO:0000313" key="8">
    <source>
        <dbReference type="Proteomes" id="UP000182063"/>
    </source>
</evidence>
<accession>A0A1L3ZRG4</accession>
<dbReference type="AlphaFoldDB" id="A0A1L3ZRG4"/>
<evidence type="ECO:0000256" key="5">
    <source>
        <dbReference type="PROSITE-ProRule" id="PRU01023"/>
    </source>
</evidence>
<evidence type="ECO:0000259" key="6">
    <source>
        <dbReference type="PROSITE" id="PS51686"/>
    </source>
</evidence>
<dbReference type="RefSeq" id="WP_072595800.1">
    <property type="nucleotide sequence ID" value="NZ_CP018221.1"/>
</dbReference>
<dbReference type="EMBL" id="CP018221">
    <property type="protein sequence ID" value="API58224.1"/>
    <property type="molecule type" value="Genomic_DNA"/>
</dbReference>
<evidence type="ECO:0000256" key="3">
    <source>
        <dbReference type="ARBA" id="ARBA00022691"/>
    </source>
</evidence>
<evidence type="ECO:0000313" key="7">
    <source>
        <dbReference type="EMBL" id="API58224.1"/>
    </source>
</evidence>
<dbReference type="KEGG" id="sphj:BSL82_01995"/>
<proteinExistence type="inferred from homology"/>
<dbReference type="GO" id="GO:0008173">
    <property type="term" value="F:RNA methyltransferase activity"/>
    <property type="evidence" value="ECO:0007669"/>
    <property type="project" value="InterPro"/>
</dbReference>
<dbReference type="CDD" id="cd02440">
    <property type="entry name" value="AdoMet_MTases"/>
    <property type="match status" value="1"/>
</dbReference>
<feature type="domain" description="SAM-dependent MTase RsmB/NOP-type" evidence="6">
    <location>
        <begin position="102"/>
        <end position="392"/>
    </location>
</feature>
<dbReference type="OrthoDB" id="9810297at2"/>